<evidence type="ECO:0000256" key="3">
    <source>
        <dbReference type="SAM" id="MobiDB-lite"/>
    </source>
</evidence>
<dbReference type="EMBL" id="WVTA01000015">
    <property type="protein sequence ID" value="KAK3201900.1"/>
    <property type="molecule type" value="Genomic_DNA"/>
</dbReference>
<comment type="caution">
    <text evidence="6">The sequence shown here is derived from an EMBL/GenBank/DDBJ whole genome shotgun (WGS) entry which is preliminary data.</text>
</comment>
<comment type="similarity">
    <text evidence="1">Belongs to the RRP7 family.</text>
</comment>
<reference evidence="6 7" key="1">
    <citation type="submission" date="2021-02" db="EMBL/GenBank/DDBJ databases">
        <title>Genome assembly of Pseudopithomyces chartarum.</title>
        <authorList>
            <person name="Jauregui R."/>
            <person name="Singh J."/>
            <person name="Voisey C."/>
        </authorList>
    </citation>
    <scope>NUCLEOTIDE SEQUENCE [LARGE SCALE GENOMIC DNA]</scope>
    <source>
        <strain evidence="6 7">AGR01</strain>
    </source>
</reference>
<dbReference type="Gene3D" id="6.10.250.1770">
    <property type="match status" value="1"/>
</dbReference>
<dbReference type="InterPro" id="IPR040447">
    <property type="entry name" value="RRM_Rrp7"/>
</dbReference>
<feature type="region of interest" description="Disordered" evidence="3">
    <location>
        <begin position="119"/>
        <end position="145"/>
    </location>
</feature>
<dbReference type="PANTHER" id="PTHR13191">
    <property type="entry name" value="RIBOSOMAL RNA PROCESSING PROTEIN 7-RELATED"/>
    <property type="match status" value="1"/>
</dbReference>
<evidence type="ECO:0000313" key="7">
    <source>
        <dbReference type="Proteomes" id="UP001280581"/>
    </source>
</evidence>
<dbReference type="GO" id="GO:0006364">
    <property type="term" value="P:rRNA processing"/>
    <property type="evidence" value="ECO:0007669"/>
    <property type="project" value="TreeGrafter"/>
</dbReference>
<evidence type="ECO:0000259" key="4">
    <source>
        <dbReference type="Pfam" id="PF12923"/>
    </source>
</evidence>
<dbReference type="InterPro" id="IPR024326">
    <property type="entry name" value="RRP7_C"/>
</dbReference>
<dbReference type="GO" id="GO:0000028">
    <property type="term" value="P:ribosomal small subunit assembly"/>
    <property type="evidence" value="ECO:0007669"/>
    <property type="project" value="TreeGrafter"/>
</dbReference>
<name>A0AAN6LSC6_9PLEO</name>
<dbReference type="InterPro" id="IPR040446">
    <property type="entry name" value="RRP7"/>
</dbReference>
<dbReference type="Pfam" id="PF12923">
    <property type="entry name" value="RRP7"/>
    <property type="match status" value="1"/>
</dbReference>
<evidence type="ECO:0000259" key="5">
    <source>
        <dbReference type="Pfam" id="PF17799"/>
    </source>
</evidence>
<dbReference type="AlphaFoldDB" id="A0AAN6LSC6"/>
<feature type="coiled-coil region" evidence="2">
    <location>
        <begin position="303"/>
        <end position="333"/>
    </location>
</feature>
<evidence type="ECO:0000313" key="6">
    <source>
        <dbReference type="EMBL" id="KAK3201900.1"/>
    </source>
</evidence>
<gene>
    <name evidence="6" type="ORF">GRF29_164g1038014</name>
</gene>
<proteinExistence type="inferred from homology"/>
<sequence length="341" mass="37819">MSVTKTPKAKKQKGLPTSVADFVVLPLSLPTHPSLPSSCADAKHYLYIKPHAPSQPTESSTRSLFLANLPIDATESNLRALFADQLGGARVETVQFHASIPAVVEHKRFKNEELKVTKSNDPLANRGTKRKREDAASGKAAGKEMVAEGVVEDQDSALPRIWNREIHPSGSGAVVVFLDKASMKGAMSQVQKVVNEGKAIQWVGGEALGAERYKSHLALLHPPTSILTATTNAYLAQFDAAQNIRNRALAHLRSVPDEDGFITVTRGGGRSAPSARLEIAQQKQSELEERKAKKGSLDGFYRFQNREKRKEEENRLKKQFEKDRRRVQEMRERRGKVRLEN</sequence>
<dbReference type="Proteomes" id="UP001280581">
    <property type="component" value="Unassembled WGS sequence"/>
</dbReference>
<feature type="domain" description="Rrp7 RRM-like N-terminal" evidence="5">
    <location>
        <begin position="21"/>
        <end position="216"/>
    </location>
</feature>
<keyword evidence="2" id="KW-0175">Coiled coil</keyword>
<evidence type="ECO:0000256" key="2">
    <source>
        <dbReference type="SAM" id="Coils"/>
    </source>
</evidence>
<dbReference type="GO" id="GO:0034456">
    <property type="term" value="C:UTP-C complex"/>
    <property type="evidence" value="ECO:0007669"/>
    <property type="project" value="TreeGrafter"/>
</dbReference>
<keyword evidence="7" id="KW-1185">Reference proteome</keyword>
<organism evidence="6 7">
    <name type="scientific">Pseudopithomyces chartarum</name>
    <dbReference type="NCBI Taxonomy" id="1892770"/>
    <lineage>
        <taxon>Eukaryota</taxon>
        <taxon>Fungi</taxon>
        <taxon>Dikarya</taxon>
        <taxon>Ascomycota</taxon>
        <taxon>Pezizomycotina</taxon>
        <taxon>Dothideomycetes</taxon>
        <taxon>Pleosporomycetidae</taxon>
        <taxon>Pleosporales</taxon>
        <taxon>Massarineae</taxon>
        <taxon>Didymosphaeriaceae</taxon>
        <taxon>Pseudopithomyces</taxon>
    </lineage>
</organism>
<dbReference type="GO" id="GO:0032545">
    <property type="term" value="C:CURI complex"/>
    <property type="evidence" value="ECO:0007669"/>
    <property type="project" value="TreeGrafter"/>
</dbReference>
<dbReference type="CDD" id="cd12950">
    <property type="entry name" value="RRP7_Rrp7p"/>
    <property type="match status" value="1"/>
</dbReference>
<feature type="domain" description="Ribosomal RNA-processing protein 7 C-terminal" evidence="4">
    <location>
        <begin position="222"/>
        <end position="337"/>
    </location>
</feature>
<protein>
    <submittedName>
        <fullName evidence="6">Uncharacterized protein</fullName>
    </submittedName>
</protein>
<dbReference type="PANTHER" id="PTHR13191:SF0">
    <property type="entry name" value="RIBOSOMAL RNA-PROCESSING PROTEIN 7 HOMOLOG A-RELATED"/>
    <property type="match status" value="1"/>
</dbReference>
<dbReference type="CDD" id="cd12293">
    <property type="entry name" value="dRRM_Rrp7p"/>
    <property type="match status" value="1"/>
</dbReference>
<evidence type="ECO:0000256" key="1">
    <source>
        <dbReference type="ARBA" id="ARBA00006110"/>
    </source>
</evidence>
<accession>A0AAN6LSC6</accession>
<dbReference type="Pfam" id="PF17799">
    <property type="entry name" value="RRM_Rrp7"/>
    <property type="match status" value="1"/>
</dbReference>
<feature type="compositionally biased region" description="Basic and acidic residues" evidence="3">
    <location>
        <begin position="131"/>
        <end position="145"/>
    </location>
</feature>